<evidence type="ECO:0008006" key="5">
    <source>
        <dbReference type="Google" id="ProtNLM"/>
    </source>
</evidence>
<name>A0A859DSM8_9FIRM</name>
<dbReference type="EMBL" id="CP046161">
    <property type="protein sequence ID" value="QKO30271.1"/>
    <property type="molecule type" value="Genomic_DNA"/>
</dbReference>
<evidence type="ECO:0000313" key="2">
    <source>
        <dbReference type="EMBL" id="QKO30271.1"/>
    </source>
</evidence>
<keyword evidence="4" id="KW-1185">Reference proteome</keyword>
<protein>
    <recommendedName>
        <fullName evidence="5">Urease accessory protein UreD</fullName>
    </recommendedName>
</protein>
<dbReference type="Proteomes" id="UP000501316">
    <property type="component" value="Chromosome"/>
</dbReference>
<sequence length="290" mass="32077">MNGILYDADGGQQILASPVKVTLQRSVSAPADVLEAVFPLTGPVRPAAFFRMAAAGKVLFDGPVDTMRETDGRLLHLSVRSRAALLLDSQALPGTWLHPGLRNLFQTCAVPYGFTQIVGDMRVFDTPYTIDSNKSEWQALDTFCQSFLGTALWEENGVLRAEQPTFSEPAVLGKSGIPYLKVCRTWQMYRQLSEVWGIRSGELENCIQDSAVRQTGILRRRISAAPEAALQEACGQVQTTSVLCVGWQPVKLWQPAVLWLPQETLQLQVKQILYQLSTEGKTTRLLLQNG</sequence>
<evidence type="ECO:0000313" key="3">
    <source>
        <dbReference type="Proteomes" id="UP000501316"/>
    </source>
</evidence>
<accession>A0A859DSM8</accession>
<reference evidence="2" key="2">
    <citation type="journal article" date="2021" name="Appl. Environ. Microbiol.">
        <title>Adaptability of a Caproate-Producing Bacterium Contributes to Its Dominance in an Anaerobic Fermentation System.</title>
        <authorList>
            <person name="Wang H."/>
            <person name="Gu Y."/>
            <person name="Zhou W."/>
            <person name="Zhao D."/>
            <person name="Qiao Z."/>
            <person name="Zheng J."/>
            <person name="Gao J."/>
            <person name="Chen X."/>
            <person name="Ren C."/>
            <person name="Xu Y."/>
        </authorList>
    </citation>
    <scope>NUCLEOTIDE SEQUENCE</scope>
    <source>
        <strain evidence="2">JNU-WLY1368</strain>
    </source>
</reference>
<organism evidence="1 3">
    <name type="scientific">Caproicibacterium lactatifermentans</name>
    <dbReference type="NCBI Taxonomy" id="2666138"/>
    <lineage>
        <taxon>Bacteria</taxon>
        <taxon>Bacillati</taxon>
        <taxon>Bacillota</taxon>
        <taxon>Clostridia</taxon>
        <taxon>Eubacteriales</taxon>
        <taxon>Oscillospiraceae</taxon>
        <taxon>Caproicibacterium</taxon>
    </lineage>
</organism>
<dbReference type="KEGG" id="clf:GJQ69_00645"/>
<dbReference type="RefSeq" id="WP_086034939.1">
    <property type="nucleotide sequence ID" value="NZ_CP046051.1"/>
</dbReference>
<dbReference type="Proteomes" id="UP000509623">
    <property type="component" value="Chromosome"/>
</dbReference>
<dbReference type="SUPFAM" id="SSF69279">
    <property type="entry name" value="Phage tail proteins"/>
    <property type="match status" value="1"/>
</dbReference>
<dbReference type="AlphaFoldDB" id="A0A859DSM8"/>
<reference evidence="2" key="3">
    <citation type="journal article" date="2022" name="Int. J. Syst. Evol. Microbiol.">
        <title>Caproicibacterium lactatifermentans sp. nov., isolated from pit clay used for the production of Chinese strong aroma-type liquor.</title>
        <authorList>
            <person name="Wang H."/>
            <person name="Gu Y."/>
            <person name="Zhao D."/>
            <person name="Qiao Z."/>
            <person name="Zheng J."/>
            <person name="Gao J."/>
            <person name="Ren C."/>
            <person name="Xu Y."/>
        </authorList>
    </citation>
    <scope>NUCLEOTIDE SEQUENCE</scope>
    <source>
        <strain evidence="2">JNU-WLY1368</strain>
    </source>
</reference>
<gene>
    <name evidence="1" type="ORF">GJQ69_00645</name>
    <name evidence="2" type="ORF">GKP14_04125</name>
</gene>
<evidence type="ECO:0000313" key="1">
    <source>
        <dbReference type="EMBL" id="QKN23123.1"/>
    </source>
</evidence>
<proteinExistence type="predicted"/>
<dbReference type="EMBL" id="CP046051">
    <property type="protein sequence ID" value="QKN23123.1"/>
    <property type="molecule type" value="Genomic_DNA"/>
</dbReference>
<evidence type="ECO:0000313" key="4">
    <source>
        <dbReference type="Proteomes" id="UP000509623"/>
    </source>
</evidence>
<reference evidence="3 4" key="1">
    <citation type="submission" date="2019-11" db="EMBL/GenBank/DDBJ databases">
        <authorList>
            <person name="Ren C."/>
            <person name="Wang H."/>
            <person name="Xu Y."/>
        </authorList>
    </citation>
    <scope>NUCLEOTIDE SEQUENCE [LARGE SCALE GENOMIC DNA]</scope>
    <source>
        <strain evidence="4">JNU-WLY1368</strain>
        <strain evidence="1 3">LBM 19010</strain>
    </source>
</reference>